<accession>A0AAW6U6I8</accession>
<keyword evidence="2" id="KW-1185">Reference proteome</keyword>
<evidence type="ECO:0000313" key="1">
    <source>
        <dbReference type="EMBL" id="MDI6451638.1"/>
    </source>
</evidence>
<comment type="caution">
    <text evidence="1">The sequence shown here is derived from an EMBL/GenBank/DDBJ whole genome shotgun (WGS) entry which is preliminary data.</text>
</comment>
<protein>
    <submittedName>
        <fullName evidence="1">Uncharacterized protein</fullName>
    </submittedName>
</protein>
<proteinExistence type="predicted"/>
<dbReference type="AlphaFoldDB" id="A0AAW6U6I8"/>
<name>A0AAW6U6I8_9BACT</name>
<dbReference type="RefSeq" id="WP_349247047.1">
    <property type="nucleotide sequence ID" value="NZ_JASCXX010000044.1"/>
</dbReference>
<evidence type="ECO:0000313" key="2">
    <source>
        <dbReference type="Proteomes" id="UP001431776"/>
    </source>
</evidence>
<gene>
    <name evidence="1" type="ORF">QJ522_21425</name>
</gene>
<reference evidence="1" key="1">
    <citation type="submission" date="2023-05" db="EMBL/GenBank/DDBJ databases">
        <title>Anaerotaeda fermentans gen. nov., sp. nov., a novel anaerobic planctomycete of the new family within the order Sedimentisphaerales isolated from Taman Peninsula, Russia.</title>
        <authorList>
            <person name="Khomyakova M.A."/>
            <person name="Merkel A.Y."/>
            <person name="Slobodkin A.I."/>
        </authorList>
    </citation>
    <scope>NUCLEOTIDE SEQUENCE</scope>
    <source>
        <strain evidence="1">M17dextr</strain>
    </source>
</reference>
<organism evidence="1 2">
    <name type="scientific">Anaerobaca lacustris</name>
    <dbReference type="NCBI Taxonomy" id="3044600"/>
    <lineage>
        <taxon>Bacteria</taxon>
        <taxon>Pseudomonadati</taxon>
        <taxon>Planctomycetota</taxon>
        <taxon>Phycisphaerae</taxon>
        <taxon>Sedimentisphaerales</taxon>
        <taxon>Anaerobacaceae</taxon>
        <taxon>Anaerobaca</taxon>
    </lineage>
</organism>
<dbReference type="EMBL" id="JASCXX010000044">
    <property type="protein sequence ID" value="MDI6451638.1"/>
    <property type="molecule type" value="Genomic_DNA"/>
</dbReference>
<sequence length="62" mass="7123">MASHADGHAEFYSWTDPRTVKWAQLTWQEAEAQRGSDLTTQPGNWDLEKVQKACWGRLGYDP</sequence>
<dbReference type="Proteomes" id="UP001431776">
    <property type="component" value="Unassembled WGS sequence"/>
</dbReference>